<sequence>MLSPPVLSDGEEGIVLQGLNSYRTSSGLPPFSNNEKASCLADKIAERVLESQPCSASANSMQLANYPDLLLYCGVNVTHIRDGAVLPVCVPKLVPTLVLADYTQTQNSNYINDLKFTGVGIASEDDWMVVILSTNTPEGSFTAAGVNSFTSSTTTGGDFAGGHSLIPTTEAGHSAGANSLVSKVDFGYCLVSFLLGCFFLLKCIWPGDKDEHNVLQGLNSYRTSLRLPPLSRNENAGCLADKIADKLENQPCNGSAGATSVQLDNYSGLLSKCGIDINSTKDGAVLPVCVPKLVPTLVLTNYTRTQLAKYLNDSRFTGAGLGSEDDWIVVVLSTDTPSGSFAGATSLMSTVGFGHCLVCLLVGMLVYVLVYLLHIVLSLSTVMQWISHQMSISWVVIRVYTIRYL</sequence>
<feature type="domain" description="Uncharacterized GPI-anchored protein At5g19230-like" evidence="2">
    <location>
        <begin position="14"/>
        <end position="132"/>
    </location>
</feature>
<protein>
    <recommendedName>
        <fullName evidence="2">Uncharacterized GPI-anchored protein At5g19230-like domain-containing protein</fullName>
    </recommendedName>
</protein>
<dbReference type="InterPro" id="IPR059083">
    <property type="entry name" value="At5g19230_dom"/>
</dbReference>
<dbReference type="Proteomes" id="UP000467840">
    <property type="component" value="Chromosome 15"/>
</dbReference>
<dbReference type="PANTHER" id="PTHR33976:SF2">
    <property type="entry name" value="GLYCOPROTEIN MEMBRANE GPI-ANCHORED"/>
    <property type="match status" value="1"/>
</dbReference>
<comment type="caution">
    <text evidence="3">The sequence shown here is derived from an EMBL/GenBank/DDBJ whole genome shotgun (WGS) entry which is preliminary data.</text>
</comment>
<evidence type="ECO:0000313" key="4">
    <source>
        <dbReference type="Proteomes" id="UP000467840"/>
    </source>
</evidence>
<dbReference type="InterPro" id="IPR045285">
    <property type="entry name" value="At5g19230-like"/>
</dbReference>
<dbReference type="Pfam" id="PF25884">
    <property type="entry name" value="At5g19230"/>
    <property type="match status" value="2"/>
</dbReference>
<dbReference type="EMBL" id="JAAGAX010000005">
    <property type="protein sequence ID" value="KAF2316889.1"/>
    <property type="molecule type" value="Genomic_DNA"/>
</dbReference>
<dbReference type="AlphaFoldDB" id="A0A6A6MYH8"/>
<keyword evidence="1" id="KW-0812">Transmembrane</keyword>
<name>A0A6A6MYH8_HEVBR</name>
<reference evidence="3 4" key="1">
    <citation type="journal article" date="2020" name="Mol. Plant">
        <title>The Chromosome-Based Rubber Tree Genome Provides New Insights into Spurge Genome Evolution and Rubber Biosynthesis.</title>
        <authorList>
            <person name="Liu J."/>
            <person name="Shi C."/>
            <person name="Shi C.C."/>
            <person name="Li W."/>
            <person name="Zhang Q.J."/>
            <person name="Zhang Y."/>
            <person name="Li K."/>
            <person name="Lu H.F."/>
            <person name="Shi C."/>
            <person name="Zhu S.T."/>
            <person name="Xiao Z.Y."/>
            <person name="Nan H."/>
            <person name="Yue Y."/>
            <person name="Zhu X.G."/>
            <person name="Wu Y."/>
            <person name="Hong X.N."/>
            <person name="Fan G.Y."/>
            <person name="Tong Y."/>
            <person name="Zhang D."/>
            <person name="Mao C.L."/>
            <person name="Liu Y.L."/>
            <person name="Hao S.J."/>
            <person name="Liu W.Q."/>
            <person name="Lv M.Q."/>
            <person name="Zhang H.B."/>
            <person name="Liu Y."/>
            <person name="Hu-Tang G.R."/>
            <person name="Wang J.P."/>
            <person name="Wang J.H."/>
            <person name="Sun Y.H."/>
            <person name="Ni S.B."/>
            <person name="Chen W.B."/>
            <person name="Zhang X.C."/>
            <person name="Jiao Y.N."/>
            <person name="Eichler E.E."/>
            <person name="Li G.H."/>
            <person name="Liu X."/>
            <person name="Gao L.Z."/>
        </authorList>
    </citation>
    <scope>NUCLEOTIDE SEQUENCE [LARGE SCALE GENOMIC DNA]</scope>
    <source>
        <strain evidence="4">cv. GT1</strain>
        <tissue evidence="3">Leaf</tissue>
    </source>
</reference>
<keyword evidence="1" id="KW-1133">Transmembrane helix</keyword>
<feature type="transmembrane region" description="Helical" evidence="1">
    <location>
        <begin position="356"/>
        <end position="376"/>
    </location>
</feature>
<gene>
    <name evidence="3" type="ORF">GH714_042230</name>
</gene>
<proteinExistence type="predicted"/>
<feature type="domain" description="Uncharacterized GPI-anchored protein At5g19230-like" evidence="2">
    <location>
        <begin position="211"/>
        <end position="332"/>
    </location>
</feature>
<evidence type="ECO:0000259" key="2">
    <source>
        <dbReference type="Pfam" id="PF25884"/>
    </source>
</evidence>
<keyword evidence="4" id="KW-1185">Reference proteome</keyword>
<evidence type="ECO:0000256" key="1">
    <source>
        <dbReference type="SAM" id="Phobius"/>
    </source>
</evidence>
<keyword evidence="1" id="KW-0472">Membrane</keyword>
<accession>A0A6A6MYH8</accession>
<evidence type="ECO:0000313" key="3">
    <source>
        <dbReference type="EMBL" id="KAF2316889.1"/>
    </source>
</evidence>
<organism evidence="3 4">
    <name type="scientific">Hevea brasiliensis</name>
    <name type="common">Para rubber tree</name>
    <name type="synonym">Siphonia brasiliensis</name>
    <dbReference type="NCBI Taxonomy" id="3981"/>
    <lineage>
        <taxon>Eukaryota</taxon>
        <taxon>Viridiplantae</taxon>
        <taxon>Streptophyta</taxon>
        <taxon>Embryophyta</taxon>
        <taxon>Tracheophyta</taxon>
        <taxon>Spermatophyta</taxon>
        <taxon>Magnoliopsida</taxon>
        <taxon>eudicotyledons</taxon>
        <taxon>Gunneridae</taxon>
        <taxon>Pentapetalae</taxon>
        <taxon>rosids</taxon>
        <taxon>fabids</taxon>
        <taxon>Malpighiales</taxon>
        <taxon>Euphorbiaceae</taxon>
        <taxon>Crotonoideae</taxon>
        <taxon>Micrandreae</taxon>
        <taxon>Hevea</taxon>
    </lineage>
</organism>
<dbReference type="PANTHER" id="PTHR33976">
    <property type="entry name" value="OS07G0645000 PROTEIN"/>
    <property type="match status" value="1"/>
</dbReference>